<dbReference type="InterPro" id="IPR025665">
    <property type="entry name" value="Beta-barrel_OMP_2"/>
</dbReference>
<dbReference type="SUPFAM" id="SSF56925">
    <property type="entry name" value="OMPA-like"/>
    <property type="match status" value="1"/>
</dbReference>
<dbReference type="Pfam" id="PF13568">
    <property type="entry name" value="OMP_b-brl_2"/>
    <property type="match status" value="1"/>
</dbReference>
<dbReference type="RefSeq" id="WP_279448055.1">
    <property type="nucleotide sequence ID" value="NZ_CP122379.1"/>
</dbReference>
<feature type="chain" id="PRO_5047352218" evidence="1">
    <location>
        <begin position="20"/>
        <end position="180"/>
    </location>
</feature>
<keyword evidence="1" id="KW-0732">Signal</keyword>
<proteinExistence type="predicted"/>
<name>A0ABY8KVK6_9FLAO</name>
<evidence type="ECO:0000256" key="1">
    <source>
        <dbReference type="SAM" id="SignalP"/>
    </source>
</evidence>
<evidence type="ECO:0000313" key="3">
    <source>
        <dbReference type="EMBL" id="WGF92090.1"/>
    </source>
</evidence>
<dbReference type="Gene3D" id="2.40.160.20">
    <property type="match status" value="1"/>
</dbReference>
<sequence length="180" mass="19411">MKKLIVVALTLFIGTTAFSQELDLGIKAGANFANISDASSLSNKTGFQAGIFTGIKFTENVGIQADLLYSQQGAEFDAGEFDLTYVNVPVVLKYYLVKGLNIQAGPQFGFIVDDQIKDVLGNIYEAEKSDVSGIVGAGYDFPFGIRVDARYNFGLSDVSKDLDGKNKNNVFSVALGYSFL</sequence>
<gene>
    <name evidence="3" type="ORF">QCQ61_12845</name>
</gene>
<protein>
    <submittedName>
        <fullName evidence="3">Porin family protein</fullName>
    </submittedName>
</protein>
<evidence type="ECO:0000259" key="2">
    <source>
        <dbReference type="Pfam" id="PF13568"/>
    </source>
</evidence>
<dbReference type="InterPro" id="IPR011250">
    <property type="entry name" value="OMP/PagP_B-barrel"/>
</dbReference>
<dbReference type="Proteomes" id="UP001238523">
    <property type="component" value="Chromosome"/>
</dbReference>
<accession>A0ABY8KVK6</accession>
<organism evidence="3 4">
    <name type="scientific">Aequorivita marisscotiae</name>
    <dbReference type="NCBI Taxonomy" id="3040348"/>
    <lineage>
        <taxon>Bacteria</taxon>
        <taxon>Pseudomonadati</taxon>
        <taxon>Bacteroidota</taxon>
        <taxon>Flavobacteriia</taxon>
        <taxon>Flavobacteriales</taxon>
        <taxon>Flavobacteriaceae</taxon>
        <taxon>Aequorivita</taxon>
    </lineage>
</organism>
<reference evidence="3 4" key="1">
    <citation type="submission" date="2023-04" db="EMBL/GenBank/DDBJ databases">
        <title>Taxonomic identification of the Arctic strain Aequorivita sp. nov. and transcriptomic analysis in response to temperature stress.</title>
        <authorList>
            <person name="Liu W."/>
            <person name="Cong B."/>
            <person name="Lin J."/>
        </authorList>
    </citation>
    <scope>NUCLEOTIDE SEQUENCE [LARGE SCALE GENOMIC DNA]</scope>
    <source>
        <strain evidence="3 4">Ant34-E75</strain>
    </source>
</reference>
<keyword evidence="4" id="KW-1185">Reference proteome</keyword>
<evidence type="ECO:0000313" key="4">
    <source>
        <dbReference type="Proteomes" id="UP001238523"/>
    </source>
</evidence>
<dbReference type="EMBL" id="CP122379">
    <property type="protein sequence ID" value="WGF92090.1"/>
    <property type="molecule type" value="Genomic_DNA"/>
</dbReference>
<feature type="domain" description="Outer membrane protein beta-barrel" evidence="2">
    <location>
        <begin position="18"/>
        <end position="158"/>
    </location>
</feature>
<feature type="signal peptide" evidence="1">
    <location>
        <begin position="1"/>
        <end position="19"/>
    </location>
</feature>